<dbReference type="SUPFAM" id="SSF51430">
    <property type="entry name" value="NAD(P)-linked oxidoreductase"/>
    <property type="match status" value="1"/>
</dbReference>
<dbReference type="InterPro" id="IPR036812">
    <property type="entry name" value="NAD(P)_OxRdtase_dom_sf"/>
</dbReference>
<organism evidence="3 4">
    <name type="scientific">Fusarium tricinctum</name>
    <dbReference type="NCBI Taxonomy" id="61284"/>
    <lineage>
        <taxon>Eukaryota</taxon>
        <taxon>Fungi</taxon>
        <taxon>Dikarya</taxon>
        <taxon>Ascomycota</taxon>
        <taxon>Pezizomycotina</taxon>
        <taxon>Sordariomycetes</taxon>
        <taxon>Hypocreomycetidae</taxon>
        <taxon>Hypocreales</taxon>
        <taxon>Nectriaceae</taxon>
        <taxon>Fusarium</taxon>
        <taxon>Fusarium tricinctum species complex</taxon>
    </lineage>
</organism>
<dbReference type="OrthoDB" id="5357513at2759"/>
<proteinExistence type="predicted"/>
<dbReference type="PANTHER" id="PTHR11732">
    <property type="entry name" value="ALDO/KETO REDUCTASE"/>
    <property type="match status" value="1"/>
</dbReference>
<evidence type="ECO:0000313" key="3">
    <source>
        <dbReference type="EMBL" id="KAH7256736.1"/>
    </source>
</evidence>
<dbReference type="GO" id="GO:0016491">
    <property type="term" value="F:oxidoreductase activity"/>
    <property type="evidence" value="ECO:0007669"/>
    <property type="project" value="UniProtKB-KW"/>
</dbReference>
<dbReference type="Proteomes" id="UP000813427">
    <property type="component" value="Unassembled WGS sequence"/>
</dbReference>
<feature type="domain" description="NADP-dependent oxidoreductase" evidence="2">
    <location>
        <begin position="27"/>
        <end position="215"/>
    </location>
</feature>
<accession>A0A8K0S0P8</accession>
<keyword evidence="1" id="KW-0560">Oxidoreductase</keyword>
<dbReference type="Pfam" id="PF00248">
    <property type="entry name" value="Aldo_ket_red"/>
    <property type="match status" value="1"/>
</dbReference>
<name>A0A8K0S0P8_9HYPO</name>
<dbReference type="InterPro" id="IPR020471">
    <property type="entry name" value="AKR"/>
</dbReference>
<sequence>MAAKLAKDIALKGSSTAMPKLVYGTAWKKDRSADLVYSAIKHGFRGVDTAGQPKHYNEKGVGQGVQRAIKDGLVTREGLFLQTKFSPPGNQDENAPYDFDAPLVDKVHQSVRSSLAYFTIDGEEPYFDSVLLHSPLQTIEDTITAWKTLETYVPHKIRNLGISNTTLPILKALNDAVSVKPSVVQNRFYPDTKFEVELRAYCRQQEIAFQSFWTLSANPRLAVTKPVKTVAEKAGVEKVAAYYALVLGLEGVTVLDGTTTESHMKDDLEGIRKVSSWAESDGANEWESALKEFKQSIGEV</sequence>
<reference evidence="3" key="1">
    <citation type="journal article" date="2021" name="Nat. Commun.">
        <title>Genetic determinants of endophytism in the Arabidopsis root mycobiome.</title>
        <authorList>
            <person name="Mesny F."/>
            <person name="Miyauchi S."/>
            <person name="Thiergart T."/>
            <person name="Pickel B."/>
            <person name="Atanasova L."/>
            <person name="Karlsson M."/>
            <person name="Huettel B."/>
            <person name="Barry K.W."/>
            <person name="Haridas S."/>
            <person name="Chen C."/>
            <person name="Bauer D."/>
            <person name="Andreopoulos W."/>
            <person name="Pangilinan J."/>
            <person name="LaButti K."/>
            <person name="Riley R."/>
            <person name="Lipzen A."/>
            <person name="Clum A."/>
            <person name="Drula E."/>
            <person name="Henrissat B."/>
            <person name="Kohler A."/>
            <person name="Grigoriev I.V."/>
            <person name="Martin F.M."/>
            <person name="Hacquard S."/>
        </authorList>
    </citation>
    <scope>NUCLEOTIDE SEQUENCE</scope>
    <source>
        <strain evidence="3">MPI-SDFR-AT-0068</strain>
    </source>
</reference>
<keyword evidence="4" id="KW-1185">Reference proteome</keyword>
<comment type="caution">
    <text evidence="3">The sequence shown here is derived from an EMBL/GenBank/DDBJ whole genome shotgun (WGS) entry which is preliminary data.</text>
</comment>
<dbReference type="Gene3D" id="3.20.20.100">
    <property type="entry name" value="NADP-dependent oxidoreductase domain"/>
    <property type="match status" value="1"/>
</dbReference>
<dbReference type="EMBL" id="JAGPXF010000002">
    <property type="protein sequence ID" value="KAH7256736.1"/>
    <property type="molecule type" value="Genomic_DNA"/>
</dbReference>
<dbReference type="InterPro" id="IPR023210">
    <property type="entry name" value="NADP_OxRdtase_dom"/>
</dbReference>
<evidence type="ECO:0000256" key="1">
    <source>
        <dbReference type="ARBA" id="ARBA00023002"/>
    </source>
</evidence>
<dbReference type="AlphaFoldDB" id="A0A8K0S0P8"/>
<gene>
    <name evidence="3" type="ORF">BKA59DRAFT_468345</name>
</gene>
<evidence type="ECO:0000313" key="4">
    <source>
        <dbReference type="Proteomes" id="UP000813427"/>
    </source>
</evidence>
<protein>
    <submittedName>
        <fullName evidence="3">NADP-dependent oxidoreductase domain-containing protein</fullName>
    </submittedName>
</protein>
<evidence type="ECO:0000259" key="2">
    <source>
        <dbReference type="Pfam" id="PF00248"/>
    </source>
</evidence>